<name>A0AAD7IHI3_9AGAR</name>
<feature type="chain" id="PRO_5042148603" evidence="2">
    <location>
        <begin position="21"/>
        <end position="80"/>
    </location>
</feature>
<comment type="caution">
    <text evidence="3">The sequence shown here is derived from an EMBL/GenBank/DDBJ whole genome shotgun (WGS) entry which is preliminary data.</text>
</comment>
<feature type="compositionally biased region" description="Polar residues" evidence="1">
    <location>
        <begin position="64"/>
        <end position="73"/>
    </location>
</feature>
<organism evidence="3 4">
    <name type="scientific">Mycena metata</name>
    <dbReference type="NCBI Taxonomy" id="1033252"/>
    <lineage>
        <taxon>Eukaryota</taxon>
        <taxon>Fungi</taxon>
        <taxon>Dikarya</taxon>
        <taxon>Basidiomycota</taxon>
        <taxon>Agaricomycotina</taxon>
        <taxon>Agaricomycetes</taxon>
        <taxon>Agaricomycetidae</taxon>
        <taxon>Agaricales</taxon>
        <taxon>Marasmiineae</taxon>
        <taxon>Mycenaceae</taxon>
        <taxon>Mycena</taxon>
    </lineage>
</organism>
<accession>A0AAD7IHI3</accession>
<sequence>DWPVLDLCVAELLWLQSLSASTLAISRSSHRWLLVWVLAEDRTITISNARDNAGTARSEVESCPTLSHRTSPTLDPIPLC</sequence>
<evidence type="ECO:0000313" key="3">
    <source>
        <dbReference type="EMBL" id="KAJ7743214.1"/>
    </source>
</evidence>
<keyword evidence="4" id="KW-1185">Reference proteome</keyword>
<evidence type="ECO:0000313" key="4">
    <source>
        <dbReference type="Proteomes" id="UP001215598"/>
    </source>
</evidence>
<dbReference type="AlphaFoldDB" id="A0AAD7IHI3"/>
<evidence type="ECO:0000256" key="2">
    <source>
        <dbReference type="SAM" id="SignalP"/>
    </source>
</evidence>
<reference evidence="3" key="1">
    <citation type="submission" date="2023-03" db="EMBL/GenBank/DDBJ databases">
        <title>Massive genome expansion in bonnet fungi (Mycena s.s.) driven by repeated elements and novel gene families across ecological guilds.</title>
        <authorList>
            <consortium name="Lawrence Berkeley National Laboratory"/>
            <person name="Harder C.B."/>
            <person name="Miyauchi S."/>
            <person name="Viragh M."/>
            <person name="Kuo A."/>
            <person name="Thoen E."/>
            <person name="Andreopoulos B."/>
            <person name="Lu D."/>
            <person name="Skrede I."/>
            <person name="Drula E."/>
            <person name="Henrissat B."/>
            <person name="Morin E."/>
            <person name="Kohler A."/>
            <person name="Barry K."/>
            <person name="LaButti K."/>
            <person name="Morin E."/>
            <person name="Salamov A."/>
            <person name="Lipzen A."/>
            <person name="Mereny Z."/>
            <person name="Hegedus B."/>
            <person name="Baldrian P."/>
            <person name="Stursova M."/>
            <person name="Weitz H."/>
            <person name="Taylor A."/>
            <person name="Grigoriev I.V."/>
            <person name="Nagy L.G."/>
            <person name="Martin F."/>
            <person name="Kauserud H."/>
        </authorList>
    </citation>
    <scope>NUCLEOTIDE SEQUENCE</scope>
    <source>
        <strain evidence="3">CBHHK182m</strain>
    </source>
</reference>
<feature type="signal peptide" evidence="2">
    <location>
        <begin position="1"/>
        <end position="20"/>
    </location>
</feature>
<gene>
    <name evidence="3" type="ORF">B0H16DRAFT_1562301</name>
</gene>
<dbReference type="EMBL" id="JARKIB010000092">
    <property type="protein sequence ID" value="KAJ7743214.1"/>
    <property type="molecule type" value="Genomic_DNA"/>
</dbReference>
<keyword evidence="2" id="KW-0732">Signal</keyword>
<evidence type="ECO:0000256" key="1">
    <source>
        <dbReference type="SAM" id="MobiDB-lite"/>
    </source>
</evidence>
<proteinExistence type="predicted"/>
<feature type="region of interest" description="Disordered" evidence="1">
    <location>
        <begin position="60"/>
        <end position="80"/>
    </location>
</feature>
<feature type="non-terminal residue" evidence="3">
    <location>
        <position position="1"/>
    </location>
</feature>
<dbReference type="Proteomes" id="UP001215598">
    <property type="component" value="Unassembled WGS sequence"/>
</dbReference>
<protein>
    <submittedName>
        <fullName evidence="3">Uncharacterized protein</fullName>
    </submittedName>
</protein>